<name>A0A5K7X7S1_9BACT</name>
<protein>
    <recommendedName>
        <fullName evidence="4">PEP-CTERM sorting domain-containing protein</fullName>
    </recommendedName>
</protein>
<dbReference type="KEGG" id="lpav:PLANPX_2426"/>
<feature type="chain" id="PRO_5024970295" description="PEP-CTERM sorting domain-containing protein" evidence="1">
    <location>
        <begin position="25"/>
        <end position="439"/>
    </location>
</feature>
<gene>
    <name evidence="2" type="ORF">PLANPX_2426</name>
</gene>
<organism evidence="2 3">
    <name type="scientific">Lacipirellula parvula</name>
    <dbReference type="NCBI Taxonomy" id="2650471"/>
    <lineage>
        <taxon>Bacteria</taxon>
        <taxon>Pseudomonadati</taxon>
        <taxon>Planctomycetota</taxon>
        <taxon>Planctomycetia</taxon>
        <taxon>Pirellulales</taxon>
        <taxon>Lacipirellulaceae</taxon>
        <taxon>Lacipirellula</taxon>
    </lineage>
</organism>
<dbReference type="EMBL" id="AP021861">
    <property type="protein sequence ID" value="BBO32814.1"/>
    <property type="molecule type" value="Genomic_DNA"/>
</dbReference>
<reference evidence="3" key="1">
    <citation type="submission" date="2019-10" db="EMBL/GenBank/DDBJ databases">
        <title>Lacipirellula parvula gen. nov., sp. nov., representing a lineage of planctomycetes widespread in freshwater anoxic habitats, and description of the family Lacipirellulaceae.</title>
        <authorList>
            <person name="Dedysh S.N."/>
            <person name="Kulichevskaya I.S."/>
            <person name="Beletsky A.V."/>
            <person name="Rakitin A.L."/>
            <person name="Mardanov A.V."/>
            <person name="Ivanova A.A."/>
            <person name="Saltykova V.X."/>
            <person name="Rijpstra W.I.C."/>
            <person name="Sinninghe Damste J.S."/>
            <person name="Ravin N.V."/>
        </authorList>
    </citation>
    <scope>NUCLEOTIDE SEQUENCE [LARGE SCALE GENOMIC DNA]</scope>
    <source>
        <strain evidence="3">PX69</strain>
    </source>
</reference>
<dbReference type="Proteomes" id="UP000326837">
    <property type="component" value="Chromosome"/>
</dbReference>
<proteinExistence type="predicted"/>
<evidence type="ECO:0000313" key="2">
    <source>
        <dbReference type="EMBL" id="BBO32814.1"/>
    </source>
</evidence>
<evidence type="ECO:0008006" key="4">
    <source>
        <dbReference type="Google" id="ProtNLM"/>
    </source>
</evidence>
<dbReference type="AlphaFoldDB" id="A0A5K7X7S1"/>
<sequence>MLRNTAHRFIALFIVVLTARESFAAYTEATLPPAFKILSRMRVDSLGSFGPSQILINRSGEFATQSSRWSDEGYIPYILFKSSLGVTQVDLPVGLTLRELSFSNGGAIADLDGNLYISSPNGIAKRIYQSNIGVSWPAINDNGKVAFKVITPPQSTWVYDGLGPAQAIVDTFDRRGRLLIDNAGRLVQEHYLNDATSGGRITRIMRLESPNVWRDLLSGWDSESTIGSISQVDSLNESGNAINALGDFVFSSSKRRDAKTVIQSLNFFSANNDEVVPIFSSDKSFDLRRLSIADNGDVFFSVDAGSRDLQYLFRRSDNNLINLDEIVGKDNILFYPTAMNRNGDLLLSILNTQLGAMQYSLMKATSLQPKPLLGFSNLQDYPRYASLADDGTPYWWMYVGNDTYLLTTTAVPEPHSYAMQIAVGATLLAMTPRLRERKY</sequence>
<keyword evidence="1" id="KW-0732">Signal</keyword>
<evidence type="ECO:0000256" key="1">
    <source>
        <dbReference type="SAM" id="SignalP"/>
    </source>
</evidence>
<keyword evidence="3" id="KW-1185">Reference proteome</keyword>
<dbReference type="RefSeq" id="WP_152098715.1">
    <property type="nucleotide sequence ID" value="NZ_AP021861.1"/>
</dbReference>
<evidence type="ECO:0000313" key="3">
    <source>
        <dbReference type="Proteomes" id="UP000326837"/>
    </source>
</evidence>
<feature type="signal peptide" evidence="1">
    <location>
        <begin position="1"/>
        <end position="24"/>
    </location>
</feature>
<accession>A0A5K7X7S1</accession>